<proteinExistence type="inferred from homology"/>
<keyword evidence="14" id="KW-1185">Reference proteome</keyword>
<evidence type="ECO:0000256" key="6">
    <source>
        <dbReference type="ARBA" id="ARBA00023002"/>
    </source>
</evidence>
<name>A0ABN6R0N4_STRNI</name>
<evidence type="ECO:0000259" key="11">
    <source>
        <dbReference type="Pfam" id="PF04261"/>
    </source>
</evidence>
<evidence type="ECO:0000313" key="13">
    <source>
        <dbReference type="EMBL" id="BDM70436.1"/>
    </source>
</evidence>
<dbReference type="InterPro" id="IPR048328">
    <property type="entry name" value="Dyp_perox_C"/>
</dbReference>
<comment type="cofactor">
    <cofactor evidence="9">
        <name>heme b</name>
        <dbReference type="ChEBI" id="CHEBI:60344"/>
    </cofactor>
    <text evidence="9">Binds 1 heme b (iron(II)-protoporphyrin IX) group non-covalently per subunit.</text>
</comment>
<dbReference type="InterPro" id="IPR006314">
    <property type="entry name" value="Dyp_peroxidase"/>
</dbReference>
<dbReference type="Pfam" id="PF04261">
    <property type="entry name" value="Dyp_perox_N"/>
    <property type="match status" value="1"/>
</dbReference>
<feature type="domain" description="Dyp-type peroxidase C-terminal" evidence="12">
    <location>
        <begin position="348"/>
        <end position="530"/>
    </location>
</feature>
<dbReference type="InterPro" id="IPR011008">
    <property type="entry name" value="Dimeric_a/b-barrel"/>
</dbReference>
<evidence type="ECO:0000259" key="12">
    <source>
        <dbReference type="Pfam" id="PF20628"/>
    </source>
</evidence>
<dbReference type="PANTHER" id="PTHR30521:SF4">
    <property type="entry name" value="DEFERROCHELATASE"/>
    <property type="match status" value="1"/>
</dbReference>
<dbReference type="NCBIfam" id="TIGR01412">
    <property type="entry name" value="tat_substr_1"/>
    <property type="match status" value="1"/>
</dbReference>
<dbReference type="EC" id="1.11.1.-" evidence="9"/>
<keyword evidence="2 9" id="KW-0575">Peroxidase</keyword>
<comment type="subcellular location">
    <subcellularLocation>
        <location evidence="1">Cell envelope</location>
    </subcellularLocation>
</comment>
<reference evidence="13" key="1">
    <citation type="submission" date="2022-06" db="EMBL/GenBank/DDBJ databases">
        <title>Complete genome sequence of Streptomyces nigrescens HEK616.</title>
        <authorList>
            <person name="Asamizu S."/>
            <person name="Onaka H."/>
        </authorList>
    </citation>
    <scope>NUCLEOTIDE SEQUENCE</scope>
    <source>
        <strain evidence="13">HEK616</strain>
    </source>
</reference>
<sequence length="545" mass="59338">MGVRAPAGGLSAVWVLSSVKAFMCGGSWSRGRGAAGARPPRGAAVPGAVPAPARAVFGQVTRATLKAPRRPRARSGGRLRRSGDRAGVPGVISGAEAVLVPPRAPLAASITHRYVQVPDDAVRMGGTMRCDQAGDGRAAARGDGRREFLRCAAGVAGVAAAGGLGGEAVAAGRPAAGPRDGRRDLPDRVPFHGHHQAGVVTPQQLCAGFIGFDVLAEDRDGLVELFQKLTHRSRVLTGGVKPRDERVSSERPTPDSLTITLGVGASLFDDRYGLSGHKPRHLKAMPAFPDDRLEPSRCHGDLSLQICAEHPDAIVHVLRDLARETDGLLRPRWRANAFLNPSRPSGARRNLLGFKDGIVNPDTDSAREMDRLMWVTPPCGEPDWALGGCYQVLRLIRFHVEKWDKVPLRHQERIFGRHKASGAPLDGRHETDAPDYRDDPHGRIIPLDSHIRLANPRTHKTDDSRFLRRSYNYDEGFDHKGGMDLGLVFCGYQQDPERQFATVQRRLEHEPLARFITPIGGGYFFVLPGVRDEDDWFGSHLLQKA</sequence>
<evidence type="ECO:0000256" key="3">
    <source>
        <dbReference type="ARBA" id="ARBA00022617"/>
    </source>
</evidence>
<dbReference type="Pfam" id="PF20628">
    <property type="entry name" value="Dyp_perox_C"/>
    <property type="match status" value="1"/>
</dbReference>
<gene>
    <name evidence="13" type="ORF">HEK616_39230</name>
</gene>
<keyword evidence="5" id="KW-0732">Signal</keyword>
<dbReference type="InterPro" id="IPR048327">
    <property type="entry name" value="Dyp_perox_N"/>
</dbReference>
<dbReference type="EMBL" id="AP026073">
    <property type="protein sequence ID" value="BDM70436.1"/>
    <property type="molecule type" value="Genomic_DNA"/>
</dbReference>
<evidence type="ECO:0000256" key="7">
    <source>
        <dbReference type="ARBA" id="ARBA00023004"/>
    </source>
</evidence>
<evidence type="ECO:0000256" key="5">
    <source>
        <dbReference type="ARBA" id="ARBA00022729"/>
    </source>
</evidence>
<evidence type="ECO:0000256" key="2">
    <source>
        <dbReference type="ARBA" id="ARBA00022559"/>
    </source>
</evidence>
<comment type="function">
    <text evidence="9">Involved in the recovery of exogenous heme iron. Extracts iron from heme while preserving the protoporphyrin ring intact.</text>
</comment>
<keyword evidence="4 9" id="KW-0479">Metal-binding</keyword>
<feature type="compositionally biased region" description="Basic residues" evidence="10">
    <location>
        <begin position="67"/>
        <end position="80"/>
    </location>
</feature>
<accession>A0ABN6R0N4</accession>
<dbReference type="SUPFAM" id="SSF54909">
    <property type="entry name" value="Dimeric alpha+beta barrel"/>
    <property type="match status" value="1"/>
</dbReference>
<keyword evidence="7 9" id="KW-0408">Iron</keyword>
<protein>
    <recommendedName>
        <fullName evidence="9">Deferrochelatase</fullName>
        <ecNumber evidence="9">1.11.1.-</ecNumber>
    </recommendedName>
    <alternativeName>
        <fullName evidence="9">Peroxidase EfeB</fullName>
    </alternativeName>
</protein>
<feature type="compositionally biased region" description="Basic and acidic residues" evidence="10">
    <location>
        <begin position="426"/>
        <end position="439"/>
    </location>
</feature>
<dbReference type="NCBIfam" id="TIGR01413">
    <property type="entry name" value="Dyp_perox_fam"/>
    <property type="match status" value="1"/>
</dbReference>
<feature type="region of interest" description="Disordered" evidence="10">
    <location>
        <begin position="67"/>
        <end position="87"/>
    </location>
</feature>
<dbReference type="Proteomes" id="UP001059597">
    <property type="component" value="Chromosome"/>
</dbReference>
<keyword evidence="3 9" id="KW-0349">Heme</keyword>
<dbReference type="PANTHER" id="PTHR30521">
    <property type="entry name" value="DEFERROCHELATASE/PEROXIDASE"/>
    <property type="match status" value="1"/>
</dbReference>
<comment type="similarity">
    <text evidence="8 9">Belongs to the DyP-type peroxidase family.</text>
</comment>
<evidence type="ECO:0000256" key="8">
    <source>
        <dbReference type="ARBA" id="ARBA00025737"/>
    </source>
</evidence>
<evidence type="ECO:0000256" key="9">
    <source>
        <dbReference type="RuleBase" id="RU365017"/>
    </source>
</evidence>
<evidence type="ECO:0000256" key="1">
    <source>
        <dbReference type="ARBA" id="ARBA00004196"/>
    </source>
</evidence>
<keyword evidence="6 9" id="KW-0560">Oxidoreductase</keyword>
<dbReference type="InterPro" id="IPR006313">
    <property type="entry name" value="EfeB/EfeN"/>
</dbReference>
<evidence type="ECO:0000313" key="14">
    <source>
        <dbReference type="Proteomes" id="UP001059597"/>
    </source>
</evidence>
<dbReference type="PROSITE" id="PS51404">
    <property type="entry name" value="DYP_PEROXIDASE"/>
    <property type="match status" value="1"/>
</dbReference>
<evidence type="ECO:0000256" key="4">
    <source>
        <dbReference type="ARBA" id="ARBA00022723"/>
    </source>
</evidence>
<organism evidence="13 14">
    <name type="scientific">Streptomyces nigrescens</name>
    <dbReference type="NCBI Taxonomy" id="1920"/>
    <lineage>
        <taxon>Bacteria</taxon>
        <taxon>Bacillati</taxon>
        <taxon>Actinomycetota</taxon>
        <taxon>Actinomycetes</taxon>
        <taxon>Kitasatosporales</taxon>
        <taxon>Streptomycetaceae</taxon>
        <taxon>Streptomyces</taxon>
    </lineage>
</organism>
<feature type="region of interest" description="Disordered" evidence="10">
    <location>
        <begin position="420"/>
        <end position="439"/>
    </location>
</feature>
<evidence type="ECO:0000256" key="10">
    <source>
        <dbReference type="SAM" id="MobiDB-lite"/>
    </source>
</evidence>
<feature type="domain" description="Dyp-type peroxidase N-terminal" evidence="11">
    <location>
        <begin position="196"/>
        <end position="338"/>
    </location>
</feature>